<evidence type="ECO:0000256" key="1">
    <source>
        <dbReference type="SAM" id="Coils"/>
    </source>
</evidence>
<organism evidence="5 6">
    <name type="scientific">Oryzihumus leptocrescens</name>
    <dbReference type="NCBI Taxonomy" id="297536"/>
    <lineage>
        <taxon>Bacteria</taxon>
        <taxon>Bacillati</taxon>
        <taxon>Actinomycetota</taxon>
        <taxon>Actinomycetes</taxon>
        <taxon>Micrococcales</taxon>
        <taxon>Intrasporangiaceae</taxon>
        <taxon>Oryzihumus</taxon>
    </lineage>
</organism>
<dbReference type="PANTHER" id="PTHR34385">
    <property type="entry name" value="D-ALANYL-D-ALANINE CARBOXYPEPTIDASE"/>
    <property type="match status" value="1"/>
</dbReference>
<dbReference type="Proteomes" id="UP000319514">
    <property type="component" value="Unassembled WGS sequence"/>
</dbReference>
<feature type="domain" description="D-alanyl-D-alanine carboxypeptidase-like core" evidence="4">
    <location>
        <begin position="341"/>
        <end position="448"/>
    </location>
</feature>
<feature type="signal peptide" evidence="3">
    <location>
        <begin position="1"/>
        <end position="30"/>
    </location>
</feature>
<dbReference type="OrthoDB" id="5496837at2"/>
<dbReference type="InterPro" id="IPR052179">
    <property type="entry name" value="DD-CPase-like"/>
</dbReference>
<feature type="chain" id="PRO_5021715880" evidence="3">
    <location>
        <begin position="31"/>
        <end position="450"/>
    </location>
</feature>
<protein>
    <submittedName>
        <fullName evidence="5">D-alanyl-D-alanine carboxypeptidase-like protein</fullName>
    </submittedName>
</protein>
<evidence type="ECO:0000313" key="6">
    <source>
        <dbReference type="Proteomes" id="UP000319514"/>
    </source>
</evidence>
<feature type="region of interest" description="Disordered" evidence="2">
    <location>
        <begin position="32"/>
        <end position="70"/>
    </location>
</feature>
<dbReference type="GO" id="GO:0006508">
    <property type="term" value="P:proteolysis"/>
    <property type="evidence" value="ECO:0007669"/>
    <property type="project" value="InterPro"/>
</dbReference>
<feature type="coiled-coil region" evidence="1">
    <location>
        <begin position="213"/>
        <end position="268"/>
    </location>
</feature>
<keyword evidence="5" id="KW-0121">Carboxypeptidase</keyword>
<dbReference type="InterPro" id="IPR003709">
    <property type="entry name" value="VanY-like_core_dom"/>
</dbReference>
<comment type="caution">
    <text evidence="5">The sequence shown here is derived from an EMBL/GenBank/DDBJ whole genome shotgun (WGS) entry which is preliminary data.</text>
</comment>
<keyword evidence="3" id="KW-0732">Signal</keyword>
<keyword evidence="5" id="KW-0645">Protease</keyword>
<dbReference type="EMBL" id="VFOQ01000001">
    <property type="protein sequence ID" value="TQL60336.1"/>
    <property type="molecule type" value="Genomic_DNA"/>
</dbReference>
<dbReference type="SUPFAM" id="SSF55166">
    <property type="entry name" value="Hedgehog/DD-peptidase"/>
    <property type="match status" value="1"/>
</dbReference>
<dbReference type="InterPro" id="IPR009045">
    <property type="entry name" value="Zn_M74/Hedgehog-like"/>
</dbReference>
<keyword evidence="6" id="KW-1185">Reference proteome</keyword>
<keyword evidence="5" id="KW-0378">Hydrolase</keyword>
<dbReference type="GO" id="GO:0004180">
    <property type="term" value="F:carboxypeptidase activity"/>
    <property type="evidence" value="ECO:0007669"/>
    <property type="project" value="UniProtKB-KW"/>
</dbReference>
<proteinExistence type="predicted"/>
<feature type="compositionally biased region" description="Low complexity" evidence="2">
    <location>
        <begin position="42"/>
        <end position="64"/>
    </location>
</feature>
<evidence type="ECO:0000259" key="4">
    <source>
        <dbReference type="Pfam" id="PF02557"/>
    </source>
</evidence>
<dbReference type="Pfam" id="PF02557">
    <property type="entry name" value="VanY"/>
    <property type="match status" value="1"/>
</dbReference>
<dbReference type="CDD" id="cd14814">
    <property type="entry name" value="Peptidase_M15"/>
    <property type="match status" value="1"/>
</dbReference>
<evidence type="ECO:0000313" key="5">
    <source>
        <dbReference type="EMBL" id="TQL60336.1"/>
    </source>
</evidence>
<evidence type="ECO:0000256" key="2">
    <source>
        <dbReference type="SAM" id="MobiDB-lite"/>
    </source>
</evidence>
<reference evidence="5 6" key="1">
    <citation type="submission" date="2019-06" db="EMBL/GenBank/DDBJ databases">
        <title>Sequencing the genomes of 1000 actinobacteria strains.</title>
        <authorList>
            <person name="Klenk H.-P."/>
        </authorList>
    </citation>
    <scope>NUCLEOTIDE SEQUENCE [LARGE SCALE GENOMIC DNA]</scope>
    <source>
        <strain evidence="5 6">DSM 18082</strain>
    </source>
</reference>
<dbReference type="PANTHER" id="PTHR34385:SF1">
    <property type="entry name" value="PEPTIDOGLYCAN L-ALANYL-D-GLUTAMATE ENDOPEPTIDASE CWLK"/>
    <property type="match status" value="1"/>
</dbReference>
<accession>A0A542ZJ22</accession>
<dbReference type="Gene3D" id="3.30.1380.10">
    <property type="match status" value="1"/>
</dbReference>
<name>A0A542ZJ22_9MICO</name>
<gene>
    <name evidence="5" type="ORF">FB474_1720</name>
</gene>
<keyword evidence="1" id="KW-0175">Coiled coil</keyword>
<dbReference type="AlphaFoldDB" id="A0A542ZJ22"/>
<sequence length="450" mass="46100">MRSVCRAVASGALAVSLLAAGLAGAGDALAAPAPTPGPTASPSPGSTAVTAATPTASATPTPGVDAQLPAGAGEQPALTAAQLSSQIAAADRLRAGLIASSAKVATATARIDRLSSQSATVLAQLSVARRAEAAARAEALRQLQRFRSLDAAMQADQDSVGRWAHDAYVNGGPLADYMTFMQVLSTPDPEQAADPMAILQYVAAARGRALDRLQGLTAAQQDAADRAERASREAIAAAARIQAAKVRLDALLAQQRAALADLRQAQADQLLAAGSVRGALLRSHDPEARAADTRLAQALQTQGAQVLGDPGTPCHASTATYPNGQIPPSALCPLYASPGKGLRPAAAAAFNAMSRAYEKETGSPLCVTDAYRSLAGQVAVAQSRPGFAAVPGTSNHGLGLAVDLCGGVQSFGSSAHWWMQTHAPLYGWFHPAWAEPTGVLPEPWHWEFAQ</sequence>
<evidence type="ECO:0000256" key="3">
    <source>
        <dbReference type="SAM" id="SignalP"/>
    </source>
</evidence>
<dbReference type="RefSeq" id="WP_141788248.1">
    <property type="nucleotide sequence ID" value="NZ_BAAAKX010000021.1"/>
</dbReference>